<dbReference type="InterPro" id="IPR042100">
    <property type="entry name" value="Bug_dom1"/>
</dbReference>
<evidence type="ECO:0000313" key="2">
    <source>
        <dbReference type="EMBL" id="HJD96472.1"/>
    </source>
</evidence>
<accession>A0A921AVB0</accession>
<dbReference type="AlphaFoldDB" id="A0A921AVB0"/>
<gene>
    <name evidence="2" type="ORF">K8W16_02345</name>
</gene>
<sequence length="234" mass="25451">YTISAPATPAFSASIFLRKKAYDLNDMSFAGTYMINDRILLARTDKPYKTWEEFKAYIKANPGKVSIGSGASQDAVEVLRSVAIKEGLDVNFVMYKSGGEASADLIGGHIDACELGVGTAGYQAARKGDLNILVNLGAGEVPDFPNLPKLHADLGHPFYTSVPYAFILPKGTPEEIRATWENAIKLALQDPELQDAMLKAGFSPVFMNGEETKAFCEDAMKTLPDMLEFNKKAE</sequence>
<dbReference type="InterPro" id="IPR005064">
    <property type="entry name" value="BUG"/>
</dbReference>
<comment type="caution">
    <text evidence="2">The sequence shown here is derived from an EMBL/GenBank/DDBJ whole genome shotgun (WGS) entry which is preliminary data.</text>
</comment>
<dbReference type="RefSeq" id="WP_304120822.1">
    <property type="nucleotide sequence ID" value="NZ_DYZA01000041.1"/>
</dbReference>
<name>A0A921AVB0_9BACT</name>
<dbReference type="Gene3D" id="3.40.190.10">
    <property type="entry name" value="Periplasmic binding protein-like II"/>
    <property type="match status" value="1"/>
</dbReference>
<organism evidence="2 3">
    <name type="scientific">Mailhella massiliensis</name>
    <dbReference type="NCBI Taxonomy" id="1903261"/>
    <lineage>
        <taxon>Bacteria</taxon>
        <taxon>Pseudomonadati</taxon>
        <taxon>Thermodesulfobacteriota</taxon>
        <taxon>Desulfovibrionia</taxon>
        <taxon>Desulfovibrionales</taxon>
        <taxon>Desulfovibrionaceae</taxon>
        <taxon>Mailhella</taxon>
    </lineage>
</organism>
<reference evidence="2" key="1">
    <citation type="journal article" date="2021" name="PeerJ">
        <title>Extensive microbial diversity within the chicken gut microbiome revealed by metagenomics and culture.</title>
        <authorList>
            <person name="Gilroy R."/>
            <person name="Ravi A."/>
            <person name="Getino M."/>
            <person name="Pursley I."/>
            <person name="Horton D.L."/>
            <person name="Alikhan N.F."/>
            <person name="Baker D."/>
            <person name="Gharbi K."/>
            <person name="Hall N."/>
            <person name="Watson M."/>
            <person name="Adriaenssens E.M."/>
            <person name="Foster-Nyarko E."/>
            <person name="Jarju S."/>
            <person name="Secka A."/>
            <person name="Antonio M."/>
            <person name="Oren A."/>
            <person name="Chaudhuri R.R."/>
            <person name="La Ragione R."/>
            <person name="Hildebrand F."/>
            <person name="Pallen M.J."/>
        </authorList>
    </citation>
    <scope>NUCLEOTIDE SEQUENCE</scope>
    <source>
        <strain evidence="2">ChiGjej2B2-19336</strain>
    </source>
</reference>
<evidence type="ECO:0000313" key="3">
    <source>
        <dbReference type="Proteomes" id="UP000698963"/>
    </source>
</evidence>
<dbReference type="Proteomes" id="UP000698963">
    <property type="component" value="Unassembled WGS sequence"/>
</dbReference>
<dbReference type="EMBL" id="DYZA01000041">
    <property type="protein sequence ID" value="HJD96472.1"/>
    <property type="molecule type" value="Genomic_DNA"/>
</dbReference>
<comment type="similarity">
    <text evidence="1">Belongs to the UPF0065 (bug) family.</text>
</comment>
<dbReference type="PANTHER" id="PTHR42928">
    <property type="entry name" value="TRICARBOXYLATE-BINDING PROTEIN"/>
    <property type="match status" value="1"/>
</dbReference>
<dbReference type="SUPFAM" id="SSF53850">
    <property type="entry name" value="Periplasmic binding protein-like II"/>
    <property type="match status" value="1"/>
</dbReference>
<proteinExistence type="inferred from homology"/>
<feature type="non-terminal residue" evidence="2">
    <location>
        <position position="1"/>
    </location>
</feature>
<reference evidence="2" key="2">
    <citation type="submission" date="2021-09" db="EMBL/GenBank/DDBJ databases">
        <authorList>
            <person name="Gilroy R."/>
        </authorList>
    </citation>
    <scope>NUCLEOTIDE SEQUENCE</scope>
    <source>
        <strain evidence="2">ChiGjej2B2-19336</strain>
    </source>
</reference>
<evidence type="ECO:0008006" key="4">
    <source>
        <dbReference type="Google" id="ProtNLM"/>
    </source>
</evidence>
<dbReference type="Gene3D" id="3.40.190.150">
    <property type="entry name" value="Bordetella uptake gene, domain 1"/>
    <property type="match status" value="1"/>
</dbReference>
<dbReference type="PANTHER" id="PTHR42928:SF5">
    <property type="entry name" value="BLR1237 PROTEIN"/>
    <property type="match status" value="1"/>
</dbReference>
<protein>
    <recommendedName>
        <fullName evidence="4">Tripartite tricarboxylate transporter substrate binding protein</fullName>
    </recommendedName>
</protein>
<evidence type="ECO:0000256" key="1">
    <source>
        <dbReference type="ARBA" id="ARBA00006987"/>
    </source>
</evidence>
<dbReference type="Pfam" id="PF03401">
    <property type="entry name" value="TctC"/>
    <property type="match status" value="1"/>
</dbReference>